<dbReference type="Gene3D" id="1.10.1200.270">
    <property type="entry name" value="Methyltransferase, alpha-helical capping domain"/>
    <property type="match status" value="1"/>
</dbReference>
<evidence type="ECO:0000313" key="6">
    <source>
        <dbReference type="EMBL" id="KAK6120541.1"/>
    </source>
</evidence>
<keyword evidence="5" id="KW-0460">Magnesium</keyword>
<dbReference type="EMBL" id="JABTTQ020003061">
    <property type="protein sequence ID" value="KAK6120541.1"/>
    <property type="molecule type" value="Genomic_DNA"/>
</dbReference>
<comment type="similarity">
    <text evidence="1">Belongs to the methyltransferase superfamily. Type-7 methyltransferase family.</text>
</comment>
<organism evidence="6 7">
    <name type="scientific">Rehmannia glutinosa</name>
    <name type="common">Chinese foxglove</name>
    <dbReference type="NCBI Taxonomy" id="99300"/>
    <lineage>
        <taxon>Eukaryota</taxon>
        <taxon>Viridiplantae</taxon>
        <taxon>Streptophyta</taxon>
        <taxon>Embryophyta</taxon>
        <taxon>Tracheophyta</taxon>
        <taxon>Spermatophyta</taxon>
        <taxon>Magnoliopsida</taxon>
        <taxon>eudicotyledons</taxon>
        <taxon>Gunneridae</taxon>
        <taxon>Pentapetalae</taxon>
        <taxon>asterids</taxon>
        <taxon>lamiids</taxon>
        <taxon>Lamiales</taxon>
        <taxon>Orobanchaceae</taxon>
        <taxon>Rehmannieae</taxon>
        <taxon>Rehmannia</taxon>
    </lineage>
</organism>
<sequence length="351" mass="39376">MAESFPMNGGDGTYSYTNNSQFQKQGSDLAKGMIKEAITEKLDIEISGTFQIVDFGCSVGPNTFFAMENMIEAVKNKCILQGLDSKNMEFQVSFNDHTENDFNTLFASLPLDRQYHAAGVPGSFYRRLFPRASINLAYSSYALQWLSKMPDEVSDRKSMAWNEGKIHYNGSSREVVDAYADQFEKDMGVFISARAEEILSGGLMILIMPGIPESAAHLPYSAGVLFNFLESSLMDLAIEGIIDKAEIDAFNLPIYFPTDEEMRKVIEKNGCFSIEMIEFANPKSPVNGSLNADSWIMHLRAGMDGIFTKYFGYDVTEKMFNKTLSKSEEISHFLQSGHFNSTQLFVVLNRK</sequence>
<dbReference type="InterPro" id="IPR005299">
    <property type="entry name" value="MeTrfase_7"/>
</dbReference>
<keyword evidence="3" id="KW-0808">Transferase</keyword>
<evidence type="ECO:0000313" key="7">
    <source>
        <dbReference type="Proteomes" id="UP001318860"/>
    </source>
</evidence>
<evidence type="ECO:0000256" key="3">
    <source>
        <dbReference type="ARBA" id="ARBA00022679"/>
    </source>
</evidence>
<keyword evidence="7" id="KW-1185">Reference proteome</keyword>
<dbReference type="SUPFAM" id="SSF53335">
    <property type="entry name" value="S-adenosyl-L-methionine-dependent methyltransferases"/>
    <property type="match status" value="1"/>
</dbReference>
<gene>
    <name evidence="6" type="ORF">DH2020_045716</name>
</gene>
<evidence type="ECO:0000256" key="1">
    <source>
        <dbReference type="ARBA" id="ARBA00007967"/>
    </source>
</evidence>
<name>A0ABR0UE23_REHGL</name>
<keyword evidence="2" id="KW-0489">Methyltransferase</keyword>
<evidence type="ECO:0000256" key="4">
    <source>
        <dbReference type="ARBA" id="ARBA00022723"/>
    </source>
</evidence>
<reference evidence="6 7" key="1">
    <citation type="journal article" date="2021" name="Comput. Struct. Biotechnol. J.">
        <title>De novo genome assembly of the potent medicinal plant Rehmannia glutinosa using nanopore technology.</title>
        <authorList>
            <person name="Ma L."/>
            <person name="Dong C."/>
            <person name="Song C."/>
            <person name="Wang X."/>
            <person name="Zheng X."/>
            <person name="Niu Y."/>
            <person name="Chen S."/>
            <person name="Feng W."/>
        </authorList>
    </citation>
    <scope>NUCLEOTIDE SEQUENCE [LARGE SCALE GENOMIC DNA]</scope>
    <source>
        <strain evidence="6">DH-2019</strain>
    </source>
</reference>
<protein>
    <recommendedName>
        <fullName evidence="8">S-adenosylmethionine-dependent methyltransferase</fullName>
    </recommendedName>
</protein>
<dbReference type="Pfam" id="PF03492">
    <property type="entry name" value="Methyltransf_7"/>
    <property type="match status" value="1"/>
</dbReference>
<comment type="caution">
    <text evidence="6">The sequence shown here is derived from an EMBL/GenBank/DDBJ whole genome shotgun (WGS) entry which is preliminary data.</text>
</comment>
<proteinExistence type="inferred from homology"/>
<evidence type="ECO:0008006" key="8">
    <source>
        <dbReference type="Google" id="ProtNLM"/>
    </source>
</evidence>
<evidence type="ECO:0000256" key="2">
    <source>
        <dbReference type="ARBA" id="ARBA00022603"/>
    </source>
</evidence>
<accession>A0ABR0UE23</accession>
<dbReference type="InterPro" id="IPR042086">
    <property type="entry name" value="MeTrfase_capping"/>
</dbReference>
<dbReference type="Proteomes" id="UP001318860">
    <property type="component" value="Unassembled WGS sequence"/>
</dbReference>
<dbReference type="InterPro" id="IPR029063">
    <property type="entry name" value="SAM-dependent_MTases_sf"/>
</dbReference>
<dbReference type="PANTHER" id="PTHR31009">
    <property type="entry name" value="S-ADENOSYL-L-METHIONINE:CARBOXYL METHYLTRANSFERASE FAMILY PROTEIN"/>
    <property type="match status" value="1"/>
</dbReference>
<evidence type="ECO:0000256" key="5">
    <source>
        <dbReference type="ARBA" id="ARBA00022842"/>
    </source>
</evidence>
<keyword evidence="4" id="KW-0479">Metal-binding</keyword>
<dbReference type="Gene3D" id="3.40.50.150">
    <property type="entry name" value="Vaccinia Virus protein VP39"/>
    <property type="match status" value="1"/>
</dbReference>